<feature type="binding site" evidence="9">
    <location>
        <begin position="120"/>
        <end position="123"/>
    </location>
    <ligand>
        <name>GTP</name>
        <dbReference type="ChEBI" id="CHEBI:37565"/>
        <label>1</label>
    </ligand>
</feature>
<evidence type="ECO:0000256" key="7">
    <source>
        <dbReference type="ARBA" id="ARBA00032345"/>
    </source>
</evidence>
<gene>
    <name evidence="9" type="primary">der</name>
    <name evidence="13" type="ORF">SAMN05421543_12720</name>
</gene>
<keyword evidence="3 9" id="KW-0690">Ribosome biogenesis</keyword>
<dbReference type="GO" id="GO:0005525">
    <property type="term" value="F:GTP binding"/>
    <property type="evidence" value="ECO:0007669"/>
    <property type="project" value="UniProtKB-UniRule"/>
</dbReference>
<feature type="binding site" evidence="9">
    <location>
        <begin position="57"/>
        <end position="61"/>
    </location>
    <ligand>
        <name>GTP</name>
        <dbReference type="ChEBI" id="CHEBI:37565"/>
        <label>1</label>
    </ligand>
</feature>
<dbReference type="InterPro" id="IPR027417">
    <property type="entry name" value="P-loop_NTPase"/>
</dbReference>
<dbReference type="InterPro" id="IPR031166">
    <property type="entry name" value="G_ENGA"/>
</dbReference>
<dbReference type="FunFam" id="3.40.50.300:FF:000040">
    <property type="entry name" value="GTPase Der"/>
    <property type="match status" value="1"/>
</dbReference>
<dbReference type="GO" id="GO:0042254">
    <property type="term" value="P:ribosome biogenesis"/>
    <property type="evidence" value="ECO:0007669"/>
    <property type="project" value="UniProtKB-KW"/>
</dbReference>
<dbReference type="Pfam" id="PF01926">
    <property type="entry name" value="MMR_HSR1"/>
    <property type="match status" value="2"/>
</dbReference>
<dbReference type="InterPro" id="IPR016484">
    <property type="entry name" value="GTPase_Der"/>
</dbReference>
<feature type="domain" description="EngA-type G" evidence="12">
    <location>
        <begin position="177"/>
        <end position="352"/>
    </location>
</feature>
<dbReference type="FunFam" id="3.40.50.300:FF:000057">
    <property type="entry name" value="GTPase Der"/>
    <property type="match status" value="1"/>
</dbReference>
<dbReference type="PRINTS" id="PR00326">
    <property type="entry name" value="GTP1OBG"/>
</dbReference>
<dbReference type="HAMAP" id="MF_00195">
    <property type="entry name" value="GTPase_Der"/>
    <property type="match status" value="1"/>
</dbReference>
<dbReference type="SUPFAM" id="SSF52540">
    <property type="entry name" value="P-loop containing nucleoside triphosphate hydrolases"/>
    <property type="match status" value="2"/>
</dbReference>
<keyword evidence="5 9" id="KW-0547">Nucleotide-binding</keyword>
<evidence type="ECO:0000256" key="4">
    <source>
        <dbReference type="ARBA" id="ARBA00022737"/>
    </source>
</evidence>
<dbReference type="CDD" id="cd01894">
    <property type="entry name" value="EngA1"/>
    <property type="match status" value="1"/>
</dbReference>
<evidence type="ECO:0000256" key="10">
    <source>
        <dbReference type="PROSITE-ProRule" id="PRU01049"/>
    </source>
</evidence>
<evidence type="ECO:0000313" key="13">
    <source>
        <dbReference type="EMBL" id="SFV05590.1"/>
    </source>
</evidence>
<dbReference type="OrthoDB" id="9805918at2"/>
<evidence type="ECO:0000256" key="1">
    <source>
        <dbReference type="ARBA" id="ARBA00008279"/>
    </source>
</evidence>
<feature type="binding site" evidence="9">
    <location>
        <begin position="10"/>
        <end position="17"/>
    </location>
    <ligand>
        <name>GTP</name>
        <dbReference type="ChEBI" id="CHEBI:37565"/>
        <label>1</label>
    </ligand>
</feature>
<comment type="subunit">
    <text evidence="9">Associates with the 50S ribosomal subunit.</text>
</comment>
<dbReference type="InterPro" id="IPR005225">
    <property type="entry name" value="Small_GTP-bd"/>
</dbReference>
<organism evidence="13 14">
    <name type="scientific">Alicyclobacillus macrosporangiidus</name>
    <dbReference type="NCBI Taxonomy" id="392015"/>
    <lineage>
        <taxon>Bacteria</taxon>
        <taxon>Bacillati</taxon>
        <taxon>Bacillota</taxon>
        <taxon>Bacilli</taxon>
        <taxon>Bacillales</taxon>
        <taxon>Alicyclobacillaceae</taxon>
        <taxon>Alicyclobacillus</taxon>
    </lineage>
</organism>
<feature type="domain" description="EngA-type G" evidence="12">
    <location>
        <begin position="4"/>
        <end position="168"/>
    </location>
</feature>
<keyword evidence="6 9" id="KW-0342">GTP-binding</keyword>
<keyword evidence="14" id="KW-1185">Reference proteome</keyword>
<accession>A0A1I7L7B0</accession>
<evidence type="ECO:0000313" key="14">
    <source>
        <dbReference type="Proteomes" id="UP000183508"/>
    </source>
</evidence>
<feature type="binding site" evidence="9">
    <location>
        <begin position="183"/>
        <end position="190"/>
    </location>
    <ligand>
        <name>GTP</name>
        <dbReference type="ChEBI" id="CHEBI:37565"/>
        <label>2</label>
    </ligand>
</feature>
<evidence type="ECO:0000256" key="11">
    <source>
        <dbReference type="RuleBase" id="RU004481"/>
    </source>
</evidence>
<comment type="function">
    <text evidence="8 9 11">GTPase that plays an essential role in the late steps of ribosome biogenesis.</text>
</comment>
<dbReference type="PIRSF" id="PIRSF006485">
    <property type="entry name" value="GTP-binding_EngA"/>
    <property type="match status" value="1"/>
</dbReference>
<dbReference type="EMBL" id="FPBV01000027">
    <property type="protein sequence ID" value="SFV05590.1"/>
    <property type="molecule type" value="Genomic_DNA"/>
</dbReference>
<evidence type="ECO:0000256" key="9">
    <source>
        <dbReference type="HAMAP-Rule" id="MF_00195"/>
    </source>
</evidence>
<name>A0A1I7L7B0_9BACL</name>
<dbReference type="PANTHER" id="PTHR43834:SF6">
    <property type="entry name" value="GTPASE DER"/>
    <property type="match status" value="1"/>
</dbReference>
<evidence type="ECO:0000256" key="6">
    <source>
        <dbReference type="ARBA" id="ARBA00023134"/>
    </source>
</evidence>
<evidence type="ECO:0000256" key="5">
    <source>
        <dbReference type="ARBA" id="ARBA00022741"/>
    </source>
</evidence>
<dbReference type="InterPro" id="IPR006073">
    <property type="entry name" value="GTP-bd"/>
</dbReference>
<dbReference type="GO" id="GO:0043022">
    <property type="term" value="F:ribosome binding"/>
    <property type="evidence" value="ECO:0007669"/>
    <property type="project" value="TreeGrafter"/>
</dbReference>
<dbReference type="CDD" id="cd01895">
    <property type="entry name" value="EngA2"/>
    <property type="match status" value="1"/>
</dbReference>
<dbReference type="eggNOG" id="COG1160">
    <property type="taxonomic scope" value="Bacteria"/>
</dbReference>
<proteinExistence type="inferred from homology"/>
<keyword evidence="4 11" id="KW-0677">Repeat</keyword>
<dbReference type="NCBIfam" id="TIGR00231">
    <property type="entry name" value="small_GTP"/>
    <property type="match status" value="2"/>
</dbReference>
<dbReference type="PROSITE" id="PS51712">
    <property type="entry name" value="G_ENGA"/>
    <property type="match status" value="2"/>
</dbReference>
<evidence type="ECO:0000256" key="3">
    <source>
        <dbReference type="ARBA" id="ARBA00022517"/>
    </source>
</evidence>
<dbReference type="NCBIfam" id="TIGR03594">
    <property type="entry name" value="GTPase_EngA"/>
    <property type="match status" value="1"/>
</dbReference>
<evidence type="ECO:0000256" key="8">
    <source>
        <dbReference type="ARBA" id="ARBA00053470"/>
    </source>
</evidence>
<dbReference type="Gene3D" id="3.40.50.300">
    <property type="entry name" value="P-loop containing nucleotide triphosphate hydrolases"/>
    <property type="match status" value="2"/>
</dbReference>
<sequence>MALPMVAIVGRPNVGKSTLFNRVVGQRISIVEDVPGVTRDRIYAKTDWNGREFHVIDTGGIEISGADEMANLIRVQAQLAIDEADVIVFLVDGRAGLTEADREVAEMLRRSRKPVVLGVNKLDHPKHHPAAYEFYELGFGDPIPLSSEHGGGTGDLLDEVVRLLPPGDDDLYDEDVIRAALIGRPNVGKSSLINALLGQERVMVSDVAGTTRDAIDSPLESDGQRYVLIDTAGLRRRGKVYENIERYSVLRALRAIERTDVALIVLDGGEGITEQDKRVAGYAVEAGRACAFLVNKWDVVEKDDKTAHQFEKRIRDEFPFMRWAPVLFVSAKTRQRVHRILPLAREVAENHAMRIATSTFNTVLQDAAASVPPPSDRGRRLKLLYGTQVAVKPPTFALFVNDSELMHFSYERYLENRLRQAFGFEGTPIRLLIRTRS</sequence>
<feature type="binding site" evidence="9">
    <location>
        <begin position="230"/>
        <end position="234"/>
    </location>
    <ligand>
        <name>GTP</name>
        <dbReference type="ChEBI" id="CHEBI:37565"/>
        <label>2</label>
    </ligand>
</feature>
<evidence type="ECO:0000256" key="2">
    <source>
        <dbReference type="ARBA" id="ARBA00020953"/>
    </source>
</evidence>
<dbReference type="STRING" id="392015.SAMN05421543_12720"/>
<dbReference type="Proteomes" id="UP000183508">
    <property type="component" value="Unassembled WGS sequence"/>
</dbReference>
<dbReference type="InterPro" id="IPR032859">
    <property type="entry name" value="KH_dom-like"/>
</dbReference>
<feature type="binding site" evidence="9">
    <location>
        <begin position="295"/>
        <end position="298"/>
    </location>
    <ligand>
        <name>GTP</name>
        <dbReference type="ChEBI" id="CHEBI:37565"/>
        <label>2</label>
    </ligand>
</feature>
<protein>
    <recommendedName>
        <fullName evidence="2 9">GTPase Der</fullName>
    </recommendedName>
    <alternativeName>
        <fullName evidence="7 9">GTP-binding protein EngA</fullName>
    </alternativeName>
</protein>
<dbReference type="FunFam" id="3.30.300.20:FF:000004">
    <property type="entry name" value="GTPase Der"/>
    <property type="match status" value="1"/>
</dbReference>
<dbReference type="AlphaFoldDB" id="A0A1I7L7B0"/>
<dbReference type="InterPro" id="IPR015946">
    <property type="entry name" value="KH_dom-like_a/b"/>
</dbReference>
<dbReference type="Gene3D" id="3.30.300.20">
    <property type="match status" value="1"/>
</dbReference>
<comment type="similarity">
    <text evidence="1 9 10 11">Belongs to the TRAFAC class TrmE-Era-EngA-EngB-Septin-like GTPase superfamily. EngA (Der) GTPase family.</text>
</comment>
<reference evidence="14" key="1">
    <citation type="submission" date="2016-10" db="EMBL/GenBank/DDBJ databases">
        <authorList>
            <person name="Varghese N."/>
        </authorList>
    </citation>
    <scope>NUCLEOTIDE SEQUENCE [LARGE SCALE GENOMIC DNA]</scope>
    <source>
        <strain evidence="14">DSM 17980</strain>
    </source>
</reference>
<evidence type="ECO:0000259" key="12">
    <source>
        <dbReference type="PROSITE" id="PS51712"/>
    </source>
</evidence>
<dbReference type="PANTHER" id="PTHR43834">
    <property type="entry name" value="GTPASE DER"/>
    <property type="match status" value="1"/>
</dbReference>
<dbReference type="RefSeq" id="WP_074956055.1">
    <property type="nucleotide sequence ID" value="NZ_FPBV01000027.1"/>
</dbReference>
<dbReference type="Pfam" id="PF14714">
    <property type="entry name" value="KH_dom-like"/>
    <property type="match status" value="1"/>
</dbReference>